<feature type="region of interest" description="Disordered" evidence="2">
    <location>
        <begin position="805"/>
        <end position="861"/>
    </location>
</feature>
<feature type="domain" description="Dynein axonemal assembly factor 5 HEAT-repeat" evidence="3">
    <location>
        <begin position="489"/>
        <end position="674"/>
    </location>
</feature>
<sequence length="1003" mass="105552">MSGSGAQGAASAAGSGVGGNGGGSTSSGSKVDAIWQQLKGAHAAPKAQAVNFNKLWHGFSSDPMQGTKRPAAKPPQPPSTYESQLVQRSSRGPADAHPSQQQQQQQPAAVRSKPDPETALQLVARCVAGLKDSSQSARRKALQDVQSHLLDNPSLDESWLASRLEGDGLGKALLRRFDDPADSCREAAVSSLLRLLSAAPGAVLALLPYAFPVLAERVRHREEGSKNLTEPCEEVRLALARLLRSLVVLGGKGFAGYAGEAVELVGALAEDPFHEVQEEACGVVGAMNEVLGMRLQPVAKQLVAALLPLTTAKRHRVRVAALQALRPTMHQGAHEMILEMVAWRDPNVIPIKAFYGDDLKVNFCGKLAADPHPAVRREFLAVLADWMTGLRERLDHEARLLPYVLSALNDESPEIQSDAVSLLERLGAQYESDHEKELKDTLAYLPAEAHGIGWQAAGAAGYVYGSAAAGEETVNGGRAVFVLPGPLRCRPRLGTRRLVQTNFSRIIGALSEEVTSWLLEARRRAAALLRTQLLLVEEWSEQHLHLIMPALCKAISDPEVRPVIRDCCSLLGAFTDPEVALQLLATRGSDEAADAAQRAAALEVLGCVIRGAGPRRALDAHLPSVLQLLSGESLLTSEDSRIRRSLQEVVQQLLATCGPACGRHAAQLLWVCLHLRSPGRAAPNGSSSSGLMQPAAAAAAAFTATSAPTAAAATASLEGSVAGGDAAGGVVEGCLLPRLAEVCGCSGGPDELLEAHRRELLGQSDPGASPNVLLATGVACRLMLPYSAQSHLLYLPEEALGRVLPAPPAVPTPSPAPTSQADARAEADDEAGGDGSMASAPMDVDTTAAASQQQPQQPQQYWQASSTVAVLSHLRGQLGWLPRQSRCATLFFTCLEACLATVPPPQQQQQQAQHQQQAPSGTSGTFSQQDVELPDADTTSASAAAGTSATSEVGELLEAVLSQALAACQELPPPALLAALRCMHAAVRRGLLPGAVLVVHLEE</sequence>
<dbReference type="InterPro" id="IPR021133">
    <property type="entry name" value="HEAT_type_2"/>
</dbReference>
<feature type="region of interest" description="Disordered" evidence="2">
    <location>
        <begin position="57"/>
        <end position="116"/>
    </location>
</feature>
<dbReference type="Pfam" id="PF25757">
    <property type="entry name" value="TPR_DNAAF5"/>
    <property type="match status" value="2"/>
</dbReference>
<dbReference type="InterPro" id="IPR011989">
    <property type="entry name" value="ARM-like"/>
</dbReference>
<proteinExistence type="predicted"/>
<feature type="compositionally biased region" description="Low complexity" evidence="2">
    <location>
        <begin position="1"/>
        <end position="14"/>
    </location>
</feature>
<feature type="compositionally biased region" description="Gly residues" evidence="2">
    <location>
        <begin position="15"/>
        <end position="25"/>
    </location>
</feature>
<evidence type="ECO:0000313" key="6">
    <source>
        <dbReference type="Proteomes" id="UP001054857"/>
    </source>
</evidence>
<feature type="compositionally biased region" description="Pro residues" evidence="2">
    <location>
        <begin position="805"/>
        <end position="816"/>
    </location>
</feature>
<dbReference type="Proteomes" id="UP001054857">
    <property type="component" value="Unassembled WGS sequence"/>
</dbReference>
<accession>A0AAD3DGJ5</accession>
<feature type="region of interest" description="Disordered" evidence="2">
    <location>
        <begin position="909"/>
        <end position="946"/>
    </location>
</feature>
<feature type="compositionally biased region" description="Polar residues" evidence="2">
    <location>
        <begin position="920"/>
        <end position="930"/>
    </location>
</feature>
<dbReference type="PANTHER" id="PTHR16216">
    <property type="entry name" value="DYNEIN ASSEMBLY FACTOR 5, AXONEMAL"/>
    <property type="match status" value="1"/>
</dbReference>
<dbReference type="SUPFAM" id="SSF48371">
    <property type="entry name" value="ARM repeat"/>
    <property type="match status" value="1"/>
</dbReference>
<dbReference type="EMBL" id="BMAR01000001">
    <property type="protein sequence ID" value="GFR41385.1"/>
    <property type="molecule type" value="Genomic_DNA"/>
</dbReference>
<dbReference type="InterPro" id="IPR016024">
    <property type="entry name" value="ARM-type_fold"/>
</dbReference>
<feature type="compositionally biased region" description="Polar residues" evidence="2">
    <location>
        <begin position="79"/>
        <end position="90"/>
    </location>
</feature>
<evidence type="ECO:0000256" key="1">
    <source>
        <dbReference type="PROSITE-ProRule" id="PRU00103"/>
    </source>
</evidence>
<feature type="compositionally biased region" description="Low complexity" evidence="2">
    <location>
        <begin position="909"/>
        <end position="919"/>
    </location>
</feature>
<feature type="repeat" description="HEAT" evidence="1">
    <location>
        <begin position="400"/>
        <end position="438"/>
    </location>
</feature>
<feature type="region of interest" description="Disordered" evidence="2">
    <location>
        <begin position="1"/>
        <end position="29"/>
    </location>
</feature>
<evidence type="ECO:0000313" key="5">
    <source>
        <dbReference type="EMBL" id="GFR41385.1"/>
    </source>
</evidence>
<dbReference type="Gene3D" id="1.25.10.10">
    <property type="entry name" value="Leucine-rich Repeat Variant"/>
    <property type="match status" value="3"/>
</dbReference>
<evidence type="ECO:0000259" key="3">
    <source>
        <dbReference type="Pfam" id="PF24573"/>
    </source>
</evidence>
<organism evidence="5 6">
    <name type="scientific">Astrephomene gubernaculifera</name>
    <dbReference type="NCBI Taxonomy" id="47775"/>
    <lineage>
        <taxon>Eukaryota</taxon>
        <taxon>Viridiplantae</taxon>
        <taxon>Chlorophyta</taxon>
        <taxon>core chlorophytes</taxon>
        <taxon>Chlorophyceae</taxon>
        <taxon>CS clade</taxon>
        <taxon>Chlamydomonadales</taxon>
        <taxon>Astrephomenaceae</taxon>
        <taxon>Astrephomene</taxon>
    </lineage>
</organism>
<reference evidence="5 6" key="1">
    <citation type="journal article" date="2021" name="Sci. Rep.">
        <title>Genome sequencing of the multicellular alga Astrephomene provides insights into convergent evolution of germ-soma differentiation.</title>
        <authorList>
            <person name="Yamashita S."/>
            <person name="Yamamoto K."/>
            <person name="Matsuzaki R."/>
            <person name="Suzuki S."/>
            <person name="Yamaguchi H."/>
            <person name="Hirooka S."/>
            <person name="Minakuchi Y."/>
            <person name="Miyagishima S."/>
            <person name="Kawachi M."/>
            <person name="Toyoda A."/>
            <person name="Nozaki H."/>
        </authorList>
    </citation>
    <scope>NUCLEOTIDE SEQUENCE [LARGE SCALE GENOMIC DNA]</scope>
    <source>
        <strain evidence="5 6">NIES-4017</strain>
    </source>
</reference>
<dbReference type="InterPro" id="IPR052623">
    <property type="entry name" value="DAAF5"/>
</dbReference>
<evidence type="ECO:0000259" key="4">
    <source>
        <dbReference type="Pfam" id="PF25757"/>
    </source>
</evidence>
<dbReference type="AlphaFoldDB" id="A0AAD3DGJ5"/>
<feature type="compositionally biased region" description="Low complexity" evidence="2">
    <location>
        <begin position="936"/>
        <end position="946"/>
    </location>
</feature>
<dbReference type="InterPro" id="IPR056497">
    <property type="entry name" value="HEAT_DAAF5"/>
</dbReference>
<evidence type="ECO:0008006" key="7">
    <source>
        <dbReference type="Google" id="ProtNLM"/>
    </source>
</evidence>
<feature type="domain" description="Dynein axonemal assembly factor 5 TPR repeats" evidence="4">
    <location>
        <begin position="369"/>
        <end position="440"/>
    </location>
</feature>
<evidence type="ECO:0000256" key="2">
    <source>
        <dbReference type="SAM" id="MobiDB-lite"/>
    </source>
</evidence>
<comment type="caution">
    <text evidence="5">The sequence shown here is derived from an EMBL/GenBank/DDBJ whole genome shotgun (WGS) entry which is preliminary data.</text>
</comment>
<feature type="domain" description="Dynein axonemal assembly factor 5 TPR repeats" evidence="4">
    <location>
        <begin position="130"/>
        <end position="339"/>
    </location>
</feature>
<dbReference type="InterPro" id="IPR057978">
    <property type="entry name" value="TPR_DAAF5"/>
</dbReference>
<dbReference type="Pfam" id="PF24573">
    <property type="entry name" value="HEAT_DAAF5"/>
    <property type="match status" value="1"/>
</dbReference>
<name>A0AAD3DGJ5_9CHLO</name>
<protein>
    <recommendedName>
        <fullName evidence="7">ARM repeat superfamily protein</fullName>
    </recommendedName>
</protein>
<dbReference type="PROSITE" id="PS50077">
    <property type="entry name" value="HEAT_REPEAT"/>
    <property type="match status" value="1"/>
</dbReference>
<gene>
    <name evidence="5" type="ORF">Agub_g2068</name>
</gene>
<feature type="non-terminal residue" evidence="5">
    <location>
        <position position="1003"/>
    </location>
</feature>
<keyword evidence="6" id="KW-1185">Reference proteome</keyword>
<dbReference type="PANTHER" id="PTHR16216:SF10">
    <property type="entry name" value="RNA POLYMERASE II ASSEMBLY FACTOR RTP1 C-TERMINAL DOMAIN-CONTAINING PROTEIN"/>
    <property type="match status" value="1"/>
</dbReference>